<feature type="transmembrane region" description="Helical" evidence="2">
    <location>
        <begin position="12"/>
        <end position="32"/>
    </location>
</feature>
<keyword evidence="4" id="KW-1185">Reference proteome</keyword>
<dbReference type="AlphaFoldDB" id="A0A285TRV4"/>
<dbReference type="OrthoDB" id="7916166at2"/>
<evidence type="ECO:0000256" key="1">
    <source>
        <dbReference type="SAM" id="MobiDB-lite"/>
    </source>
</evidence>
<feature type="region of interest" description="Disordered" evidence="1">
    <location>
        <begin position="142"/>
        <end position="182"/>
    </location>
</feature>
<dbReference type="RefSeq" id="WP_097176559.1">
    <property type="nucleotide sequence ID" value="NZ_OBML01000016.1"/>
</dbReference>
<gene>
    <name evidence="3" type="ORF">SAMN05421512_1167</name>
</gene>
<evidence type="ECO:0000313" key="3">
    <source>
        <dbReference type="EMBL" id="SOC26249.1"/>
    </source>
</evidence>
<name>A0A285TRV4_9HYPH</name>
<proteinExistence type="predicted"/>
<organism evidence="3 4">
    <name type="scientific">Stappia indica</name>
    <dbReference type="NCBI Taxonomy" id="538381"/>
    <lineage>
        <taxon>Bacteria</taxon>
        <taxon>Pseudomonadati</taxon>
        <taxon>Pseudomonadota</taxon>
        <taxon>Alphaproteobacteria</taxon>
        <taxon>Hyphomicrobiales</taxon>
        <taxon>Stappiaceae</taxon>
        <taxon>Stappia</taxon>
    </lineage>
</organism>
<sequence length="182" mass="19867">MAVLEFEKTRWFRITAVVTAVVLAGIALALVVDNQRRQAALTHVRIAGGGFLFYYRLGEIRAGITAIVQKPTPSQSRLVARFENPSGGPPVEVETRLRHGEQRYGLETPPLTGIVKGRPYAVDLLLYDYGGREPMEVQHTTITSELDEDVSPKGPLTVGPGYHRAQNGPQNGSPQGQQPAPQ</sequence>
<keyword evidence="2" id="KW-1133">Transmembrane helix</keyword>
<accession>A0A285TRV4</accession>
<dbReference type="Proteomes" id="UP000219331">
    <property type="component" value="Unassembled WGS sequence"/>
</dbReference>
<protein>
    <submittedName>
        <fullName evidence="3">Uncharacterized protein</fullName>
    </submittedName>
</protein>
<keyword evidence="2" id="KW-0812">Transmembrane</keyword>
<keyword evidence="2" id="KW-0472">Membrane</keyword>
<feature type="compositionally biased region" description="Low complexity" evidence="1">
    <location>
        <begin position="165"/>
        <end position="182"/>
    </location>
</feature>
<dbReference type="EMBL" id="OBML01000016">
    <property type="protein sequence ID" value="SOC26249.1"/>
    <property type="molecule type" value="Genomic_DNA"/>
</dbReference>
<reference evidence="3 4" key="1">
    <citation type="submission" date="2017-08" db="EMBL/GenBank/DDBJ databases">
        <authorList>
            <person name="de Groot N.N."/>
        </authorList>
    </citation>
    <scope>NUCLEOTIDE SEQUENCE [LARGE SCALE GENOMIC DNA]</scope>
    <source>
        <strain evidence="3 4">USBA 352</strain>
    </source>
</reference>
<evidence type="ECO:0000256" key="2">
    <source>
        <dbReference type="SAM" id="Phobius"/>
    </source>
</evidence>
<evidence type="ECO:0000313" key="4">
    <source>
        <dbReference type="Proteomes" id="UP000219331"/>
    </source>
</evidence>